<dbReference type="Proteomes" id="UP000006242">
    <property type="component" value="Unassembled WGS sequence"/>
</dbReference>
<dbReference type="Pfam" id="PF01812">
    <property type="entry name" value="5-FTHF_cyc-lig"/>
    <property type="match status" value="1"/>
</dbReference>
<keyword evidence="5" id="KW-0479">Metal-binding</keyword>
<comment type="cofactor">
    <cofactor evidence="5">
        <name>Mg(2+)</name>
        <dbReference type="ChEBI" id="CHEBI:18420"/>
    </cofactor>
</comment>
<keyword evidence="6" id="KW-0436">Ligase</keyword>
<evidence type="ECO:0000256" key="2">
    <source>
        <dbReference type="ARBA" id="ARBA00022741"/>
    </source>
</evidence>
<organism evidence="6 7">
    <name type="scientific">Salinisphaera shabanensis E1L3A</name>
    <dbReference type="NCBI Taxonomy" id="1033802"/>
    <lineage>
        <taxon>Bacteria</taxon>
        <taxon>Pseudomonadati</taxon>
        <taxon>Pseudomonadota</taxon>
        <taxon>Gammaproteobacteria</taxon>
        <taxon>Salinisphaerales</taxon>
        <taxon>Salinisphaeraceae</taxon>
        <taxon>Salinisphaera</taxon>
    </lineage>
</organism>
<dbReference type="GO" id="GO:0009396">
    <property type="term" value="P:folic acid-containing compound biosynthetic process"/>
    <property type="evidence" value="ECO:0007669"/>
    <property type="project" value="TreeGrafter"/>
</dbReference>
<evidence type="ECO:0000256" key="5">
    <source>
        <dbReference type="RuleBase" id="RU361279"/>
    </source>
</evidence>
<dbReference type="InterPro" id="IPR024185">
    <property type="entry name" value="FTHF_cligase-like_sf"/>
</dbReference>
<comment type="caution">
    <text evidence="6">The sequence shown here is derived from an EMBL/GenBank/DDBJ whole genome shotgun (WGS) entry which is preliminary data.</text>
</comment>
<feature type="binding site" evidence="4">
    <location>
        <begin position="131"/>
        <end position="139"/>
    </location>
    <ligand>
        <name>ATP</name>
        <dbReference type="ChEBI" id="CHEBI:30616"/>
    </ligand>
</feature>
<dbReference type="RefSeq" id="WP_006913569.1">
    <property type="nucleotide sequence ID" value="NZ_AFNV02000020.1"/>
</dbReference>
<gene>
    <name evidence="6" type="ORF">SSPSH_002806</name>
</gene>
<evidence type="ECO:0000313" key="7">
    <source>
        <dbReference type="Proteomes" id="UP000006242"/>
    </source>
</evidence>
<evidence type="ECO:0000313" key="6">
    <source>
        <dbReference type="EMBL" id="ERJ18346.1"/>
    </source>
</evidence>
<sequence>MSVSIDDQRRAALRARRNLNPAAAHAASRKACRRIARLSVFRRARRIGLYWPMRNEADPRLLLPYFDQRQQAFLPRVNGKRLEFIAFDGLGFRQRRSPLGIVEPTASHARPVATLDLLIVPLSAFDAAARRIGMGGGFYDRTLASQGESAFRGPWLLGLAFEVQRVERIATREWDVPLDAVASDAGIYRRATCPTSLR</sequence>
<dbReference type="Gene3D" id="3.40.50.10420">
    <property type="entry name" value="NagB/RpiA/CoA transferase-like"/>
    <property type="match status" value="1"/>
</dbReference>
<dbReference type="AlphaFoldDB" id="U2E382"/>
<dbReference type="PIRSF" id="PIRSF006806">
    <property type="entry name" value="FTHF_cligase"/>
    <property type="match status" value="1"/>
</dbReference>
<dbReference type="GO" id="GO:0046872">
    <property type="term" value="F:metal ion binding"/>
    <property type="evidence" value="ECO:0007669"/>
    <property type="project" value="UniProtKB-KW"/>
</dbReference>
<dbReference type="PANTHER" id="PTHR23407">
    <property type="entry name" value="ATPASE INHIBITOR/5-FORMYLTETRAHYDROFOLATE CYCLO-LIGASE"/>
    <property type="match status" value="1"/>
</dbReference>
<dbReference type="GO" id="GO:0005524">
    <property type="term" value="F:ATP binding"/>
    <property type="evidence" value="ECO:0007669"/>
    <property type="project" value="UniProtKB-KW"/>
</dbReference>
<dbReference type="InterPro" id="IPR037171">
    <property type="entry name" value="NagB/RpiA_transferase-like"/>
</dbReference>
<dbReference type="GO" id="GO:0035999">
    <property type="term" value="P:tetrahydrofolate interconversion"/>
    <property type="evidence" value="ECO:0007669"/>
    <property type="project" value="TreeGrafter"/>
</dbReference>
<comment type="similarity">
    <text evidence="1 5">Belongs to the 5-formyltetrahydrofolate cyclo-ligase family.</text>
</comment>
<dbReference type="OrthoDB" id="9801938at2"/>
<dbReference type="STRING" id="1033802.SSPSH_002806"/>
<dbReference type="EC" id="6.3.3.2" evidence="5"/>
<reference evidence="6 7" key="2">
    <citation type="journal article" date="2013" name="PLoS ONE">
        <title>INDIGO - INtegrated Data Warehouse of MIcrobial GenOmes with Examples from the Red Sea Extremophiles.</title>
        <authorList>
            <person name="Alam I."/>
            <person name="Antunes A."/>
            <person name="Kamau A.A."/>
            <person name="Ba Alawi W."/>
            <person name="Kalkatawi M."/>
            <person name="Stingl U."/>
            <person name="Bajic V.B."/>
        </authorList>
    </citation>
    <scope>NUCLEOTIDE SEQUENCE [LARGE SCALE GENOMIC DNA]</scope>
    <source>
        <strain evidence="6 7">E1L3A</strain>
    </source>
</reference>
<evidence type="ECO:0000256" key="3">
    <source>
        <dbReference type="ARBA" id="ARBA00022840"/>
    </source>
</evidence>
<dbReference type="SUPFAM" id="SSF100950">
    <property type="entry name" value="NagB/RpiA/CoA transferase-like"/>
    <property type="match status" value="1"/>
</dbReference>
<keyword evidence="3 4" id="KW-0067">ATP-binding</keyword>
<dbReference type="GO" id="GO:0030272">
    <property type="term" value="F:5-formyltetrahydrofolate cyclo-ligase activity"/>
    <property type="evidence" value="ECO:0007669"/>
    <property type="project" value="UniProtKB-EC"/>
</dbReference>
<keyword evidence="2 4" id="KW-0547">Nucleotide-binding</keyword>
<accession>U2E382</accession>
<keyword evidence="5" id="KW-0460">Magnesium</keyword>
<protein>
    <recommendedName>
        <fullName evidence="5">5-formyltetrahydrofolate cyclo-ligase</fullName>
        <ecNumber evidence="5">6.3.3.2</ecNumber>
    </recommendedName>
</protein>
<dbReference type="EMBL" id="AFNV02000020">
    <property type="protein sequence ID" value="ERJ18346.1"/>
    <property type="molecule type" value="Genomic_DNA"/>
</dbReference>
<evidence type="ECO:0000256" key="1">
    <source>
        <dbReference type="ARBA" id="ARBA00010638"/>
    </source>
</evidence>
<dbReference type="eggNOG" id="COG0212">
    <property type="taxonomic scope" value="Bacteria"/>
</dbReference>
<name>U2E382_9GAMM</name>
<proteinExistence type="inferred from homology"/>
<dbReference type="NCBIfam" id="TIGR02727">
    <property type="entry name" value="MTHFS_bact"/>
    <property type="match status" value="1"/>
</dbReference>
<keyword evidence="7" id="KW-1185">Reference proteome</keyword>
<dbReference type="InterPro" id="IPR002698">
    <property type="entry name" value="FTHF_cligase"/>
</dbReference>
<evidence type="ECO:0000256" key="4">
    <source>
        <dbReference type="PIRSR" id="PIRSR006806-1"/>
    </source>
</evidence>
<dbReference type="PANTHER" id="PTHR23407:SF1">
    <property type="entry name" value="5-FORMYLTETRAHYDROFOLATE CYCLO-LIGASE"/>
    <property type="match status" value="1"/>
</dbReference>
<comment type="catalytic activity">
    <reaction evidence="5">
        <text>(6S)-5-formyl-5,6,7,8-tetrahydrofolate + ATP = (6R)-5,10-methenyltetrahydrofolate + ADP + phosphate</text>
        <dbReference type="Rhea" id="RHEA:10488"/>
        <dbReference type="ChEBI" id="CHEBI:30616"/>
        <dbReference type="ChEBI" id="CHEBI:43474"/>
        <dbReference type="ChEBI" id="CHEBI:57455"/>
        <dbReference type="ChEBI" id="CHEBI:57457"/>
        <dbReference type="ChEBI" id="CHEBI:456216"/>
        <dbReference type="EC" id="6.3.3.2"/>
    </reaction>
</comment>
<reference evidence="6 7" key="1">
    <citation type="journal article" date="2011" name="J. Bacteriol.">
        <title>Genome sequence of Salinisphaera shabanensis, a gammaproteobacterium from the harsh, variable environment of the brine-seawater interface of the Shaban Deep in the Red Sea.</title>
        <authorList>
            <person name="Antunes A."/>
            <person name="Alam I."/>
            <person name="Bajic V.B."/>
            <person name="Stingl U."/>
        </authorList>
    </citation>
    <scope>NUCLEOTIDE SEQUENCE [LARGE SCALE GENOMIC DNA]</scope>
    <source>
        <strain evidence="6 7">E1L3A</strain>
    </source>
</reference>
<feature type="binding site" evidence="4">
    <location>
        <position position="56"/>
    </location>
    <ligand>
        <name>substrate</name>
    </ligand>
</feature>